<dbReference type="Proteomes" id="UP000548867">
    <property type="component" value="Unassembled WGS sequence"/>
</dbReference>
<comment type="caution">
    <text evidence="1">The sequence shown here is derived from an EMBL/GenBank/DDBJ whole genome shotgun (WGS) entry which is preliminary data.</text>
</comment>
<proteinExistence type="predicted"/>
<dbReference type="AlphaFoldDB" id="A0A7W6CHU6"/>
<sequence>MAFCRCRGGRKDFILPHGLATKRVRSIVNSRAACILTRIRMRDSIRYSKRHKVGIFESGAAII</sequence>
<reference evidence="1 2" key="1">
    <citation type="submission" date="2020-08" db="EMBL/GenBank/DDBJ databases">
        <title>Genomic Encyclopedia of Type Strains, Phase IV (KMG-IV): sequencing the most valuable type-strain genomes for metagenomic binning, comparative biology and taxonomic classification.</title>
        <authorList>
            <person name="Goeker M."/>
        </authorList>
    </citation>
    <scope>NUCLEOTIDE SEQUENCE [LARGE SCALE GENOMIC DNA]</scope>
    <source>
        <strain evidence="1 2">DSM 27057</strain>
    </source>
</reference>
<keyword evidence="2" id="KW-1185">Reference proteome</keyword>
<dbReference type="EMBL" id="JACIDX010000009">
    <property type="protein sequence ID" value="MBB3955755.1"/>
    <property type="molecule type" value="Genomic_DNA"/>
</dbReference>
<organism evidence="1 2">
    <name type="scientific">Novosphingobium sediminicola</name>
    <dbReference type="NCBI Taxonomy" id="563162"/>
    <lineage>
        <taxon>Bacteria</taxon>
        <taxon>Pseudomonadati</taxon>
        <taxon>Pseudomonadota</taxon>
        <taxon>Alphaproteobacteria</taxon>
        <taxon>Sphingomonadales</taxon>
        <taxon>Sphingomonadaceae</taxon>
        <taxon>Novosphingobium</taxon>
    </lineage>
</organism>
<accession>A0A7W6CHU6</accession>
<gene>
    <name evidence="1" type="ORF">GGR38_002711</name>
</gene>
<protein>
    <submittedName>
        <fullName evidence="1">Uncharacterized protein</fullName>
    </submittedName>
</protein>
<evidence type="ECO:0000313" key="1">
    <source>
        <dbReference type="EMBL" id="MBB3955755.1"/>
    </source>
</evidence>
<name>A0A7W6CHU6_9SPHN</name>
<evidence type="ECO:0000313" key="2">
    <source>
        <dbReference type="Proteomes" id="UP000548867"/>
    </source>
</evidence>